<accession>A0A0F7FYE1</accession>
<sequence>MELIDPENLELIEAILLPEPDPPMRMSIGLVDGYPPTDYTDHSDGGAYWEMRQVVGEAPVEGRETVNLLMGLKADGAASMEGAVVSYEYKGDSYRVETTNRFRARKQCGGDD</sequence>
<gene>
    <name evidence="1" type="ORF">SXIM_42140</name>
</gene>
<proteinExistence type="predicted"/>
<organism evidence="1 2">
    <name type="scientific">Streptomyces xiamenensis</name>
    <dbReference type="NCBI Taxonomy" id="408015"/>
    <lineage>
        <taxon>Bacteria</taxon>
        <taxon>Bacillati</taxon>
        <taxon>Actinomycetota</taxon>
        <taxon>Actinomycetes</taxon>
        <taxon>Kitasatosporales</taxon>
        <taxon>Streptomycetaceae</taxon>
        <taxon>Streptomyces</taxon>
    </lineage>
</organism>
<dbReference type="EMBL" id="CP009922">
    <property type="protein sequence ID" value="AKG45598.1"/>
    <property type="molecule type" value="Genomic_DNA"/>
</dbReference>
<dbReference type="RefSeq" id="WP_046724865.1">
    <property type="nucleotide sequence ID" value="NZ_CP009922.3"/>
</dbReference>
<name>A0A0F7FYE1_9ACTN</name>
<dbReference type="KEGG" id="sxi:SXIM_42140"/>
<protein>
    <submittedName>
        <fullName evidence="1">Uncharacterized protein</fullName>
    </submittedName>
</protein>
<dbReference type="HOGENOM" id="CLU_2144557_0_0_11"/>
<keyword evidence="2" id="KW-1185">Reference proteome</keyword>
<evidence type="ECO:0000313" key="2">
    <source>
        <dbReference type="Proteomes" id="UP000034034"/>
    </source>
</evidence>
<evidence type="ECO:0000313" key="1">
    <source>
        <dbReference type="EMBL" id="AKG45598.1"/>
    </source>
</evidence>
<reference evidence="1" key="1">
    <citation type="submission" date="2019-08" db="EMBL/GenBank/DDBJ databases">
        <title>Complete genome sequence of a mangrove-derived Streptomyces xiamenensis.</title>
        <authorList>
            <person name="Xu J."/>
        </authorList>
    </citation>
    <scope>NUCLEOTIDE SEQUENCE</scope>
    <source>
        <strain evidence="1">318</strain>
    </source>
</reference>
<dbReference type="PATRIC" id="fig|408015.6.peg.4268"/>
<dbReference type="Proteomes" id="UP000034034">
    <property type="component" value="Chromosome"/>
</dbReference>
<dbReference type="AlphaFoldDB" id="A0A0F7FYE1"/>